<dbReference type="AlphaFoldDB" id="A0A3P9PY76"/>
<dbReference type="SMART" id="SM00034">
    <property type="entry name" value="CLECT"/>
    <property type="match status" value="1"/>
</dbReference>
<dbReference type="InterPro" id="IPR001304">
    <property type="entry name" value="C-type_lectin-like"/>
</dbReference>
<evidence type="ECO:0000259" key="2">
    <source>
        <dbReference type="PROSITE" id="PS50041"/>
    </source>
</evidence>
<evidence type="ECO:0000313" key="4">
    <source>
        <dbReference type="Proteomes" id="UP000242638"/>
    </source>
</evidence>
<name>A0A3P9PY76_POERE</name>
<evidence type="ECO:0000313" key="3">
    <source>
        <dbReference type="Ensembl" id="ENSPREP00000026548.1"/>
    </source>
</evidence>
<dbReference type="Ensembl" id="ENSPRET00000026820.1">
    <property type="protein sequence ID" value="ENSPREP00000026548.1"/>
    <property type="gene ID" value="ENSPREG00000017937.1"/>
</dbReference>
<dbReference type="PROSITE" id="PS50041">
    <property type="entry name" value="C_TYPE_LECTIN_2"/>
    <property type="match status" value="1"/>
</dbReference>
<reference evidence="3" key="3">
    <citation type="submission" date="2025-09" db="UniProtKB">
        <authorList>
            <consortium name="Ensembl"/>
        </authorList>
    </citation>
    <scope>IDENTIFICATION</scope>
    <source>
        <strain evidence="3">Guanapo</strain>
    </source>
</reference>
<dbReference type="FunFam" id="3.10.100.10:FF:000003">
    <property type="entry name" value="Versican core protein"/>
    <property type="match status" value="1"/>
</dbReference>
<dbReference type="OMA" id="CGIFEVC"/>
<keyword evidence="4" id="KW-1185">Reference proteome</keyword>
<dbReference type="PROSITE" id="PS00615">
    <property type="entry name" value="C_TYPE_LECTIN_1"/>
    <property type="match status" value="1"/>
</dbReference>
<reference evidence="3" key="2">
    <citation type="submission" date="2025-08" db="UniProtKB">
        <authorList>
            <consortium name="Ensembl"/>
        </authorList>
    </citation>
    <scope>IDENTIFICATION</scope>
    <source>
        <strain evidence="3">Guanapo</strain>
    </source>
</reference>
<dbReference type="Pfam" id="PF00059">
    <property type="entry name" value="Lectin_C"/>
    <property type="match status" value="1"/>
</dbReference>
<dbReference type="Gene3D" id="3.10.100.10">
    <property type="entry name" value="Mannose-Binding Protein A, subunit A"/>
    <property type="match status" value="1"/>
</dbReference>
<dbReference type="SUPFAM" id="SSF56436">
    <property type="entry name" value="C-type lectin-like"/>
    <property type="match status" value="1"/>
</dbReference>
<dbReference type="PANTHER" id="PTHR22803">
    <property type="entry name" value="MANNOSE, PHOSPHOLIPASE, LECTIN RECEPTOR RELATED"/>
    <property type="match status" value="1"/>
</dbReference>
<keyword evidence="1" id="KW-1015">Disulfide bond</keyword>
<dbReference type="Bgee" id="ENSPREG00000017937">
    <property type="expression patterns" value="Expressed in head"/>
</dbReference>
<dbReference type="InterPro" id="IPR016186">
    <property type="entry name" value="C-type_lectin-like/link_sf"/>
</dbReference>
<dbReference type="STRING" id="8081.ENSPREP00000026548"/>
<dbReference type="Proteomes" id="UP000242638">
    <property type="component" value="Unassembled WGS sequence"/>
</dbReference>
<dbReference type="InterPro" id="IPR018378">
    <property type="entry name" value="C-type_lectin_CS"/>
</dbReference>
<proteinExistence type="predicted"/>
<reference evidence="4" key="1">
    <citation type="submission" date="2013-11" db="EMBL/GenBank/DDBJ databases">
        <title>The genomic landscape of the Guanapo guppy.</title>
        <authorList>
            <person name="Kuenstner A."/>
            <person name="Dreyer C."/>
        </authorList>
    </citation>
    <scope>NUCLEOTIDE SEQUENCE</scope>
    <source>
        <strain evidence="4">Guanapo</strain>
    </source>
</reference>
<evidence type="ECO:0000256" key="1">
    <source>
        <dbReference type="ARBA" id="ARBA00023157"/>
    </source>
</evidence>
<dbReference type="InterPro" id="IPR016187">
    <property type="entry name" value="CTDL_fold"/>
</dbReference>
<accession>A0A3P9PY76</accession>
<organism evidence="3 4">
    <name type="scientific">Poecilia reticulata</name>
    <name type="common">Guppy</name>
    <name type="synonym">Acanthophacelus reticulatus</name>
    <dbReference type="NCBI Taxonomy" id="8081"/>
    <lineage>
        <taxon>Eukaryota</taxon>
        <taxon>Metazoa</taxon>
        <taxon>Chordata</taxon>
        <taxon>Craniata</taxon>
        <taxon>Vertebrata</taxon>
        <taxon>Euteleostomi</taxon>
        <taxon>Actinopterygii</taxon>
        <taxon>Neopterygii</taxon>
        <taxon>Teleostei</taxon>
        <taxon>Neoteleostei</taxon>
        <taxon>Acanthomorphata</taxon>
        <taxon>Ovalentaria</taxon>
        <taxon>Atherinomorphae</taxon>
        <taxon>Cyprinodontiformes</taxon>
        <taxon>Poeciliidae</taxon>
        <taxon>Poeciliinae</taxon>
        <taxon>Poecilia</taxon>
    </lineage>
</organism>
<dbReference type="GeneTree" id="ENSGT00940000155971"/>
<protein>
    <recommendedName>
        <fullName evidence="2">C-type lectin domain-containing protein</fullName>
    </recommendedName>
</protein>
<sequence>MSRSGSGFDSIEKNAGHLTGTGPIFVQEVSGFSGFLSGSSSGSGRSGDISGSGDAPILITDDEVIDAKKEYNLDGGSLDFNGWTKFQGNCYLHVSDRAEWLEAEQRCRHLNAHLVSIITPEEQQFVSANAQDYQWIGLNDKTVQSDFQWTDGSPLQYENWKLNQPDNYLNSAEDCVVLIWHENGKWNDVPCDYHLPFTCKKGPGT</sequence>
<feature type="domain" description="C-type lectin" evidence="2">
    <location>
        <begin position="86"/>
        <end position="200"/>
    </location>
</feature>
<dbReference type="InterPro" id="IPR050111">
    <property type="entry name" value="C-type_lectin/snaclec_domain"/>
</dbReference>